<reference evidence="1 2" key="1">
    <citation type="submission" date="2024-11" db="EMBL/GenBank/DDBJ databases">
        <title>A near-complete genome assembly of Cinchona calisaya.</title>
        <authorList>
            <person name="Lian D.C."/>
            <person name="Zhao X.W."/>
            <person name="Wei L."/>
        </authorList>
    </citation>
    <scope>NUCLEOTIDE SEQUENCE [LARGE SCALE GENOMIC DNA]</scope>
    <source>
        <tissue evidence="1">Nenye</tissue>
    </source>
</reference>
<dbReference type="CDD" id="cd06558">
    <property type="entry name" value="crotonase-like"/>
    <property type="match status" value="1"/>
</dbReference>
<keyword evidence="2" id="KW-1185">Reference proteome</keyword>
<comment type="caution">
    <text evidence="1">The sequence shown here is derived from an EMBL/GenBank/DDBJ whole genome shotgun (WGS) entry which is preliminary data.</text>
</comment>
<dbReference type="EMBL" id="JBJUIK010000002">
    <property type="protein sequence ID" value="KAL3534653.1"/>
    <property type="molecule type" value="Genomic_DNA"/>
</dbReference>
<accession>A0ABD3ATW9</accession>
<dbReference type="SUPFAM" id="SSF52096">
    <property type="entry name" value="ClpP/crotonase"/>
    <property type="match status" value="1"/>
</dbReference>
<proteinExistence type="predicted"/>
<dbReference type="PANTHER" id="PTHR43459">
    <property type="entry name" value="ENOYL-COA HYDRATASE"/>
    <property type="match status" value="1"/>
</dbReference>
<evidence type="ECO:0000313" key="2">
    <source>
        <dbReference type="Proteomes" id="UP001630127"/>
    </source>
</evidence>
<evidence type="ECO:0000313" key="1">
    <source>
        <dbReference type="EMBL" id="KAL3534653.1"/>
    </source>
</evidence>
<name>A0ABD3ATW9_9GENT</name>
<protein>
    <submittedName>
        <fullName evidence="1">Uncharacterized protein</fullName>
    </submittedName>
</protein>
<gene>
    <name evidence="1" type="ORF">ACH5RR_003114</name>
</gene>
<dbReference type="Pfam" id="PF00378">
    <property type="entry name" value="ECH_1"/>
    <property type="match status" value="1"/>
</dbReference>
<dbReference type="InterPro" id="IPR029045">
    <property type="entry name" value="ClpP/crotonase-like_dom_sf"/>
</dbReference>
<dbReference type="Proteomes" id="UP001630127">
    <property type="component" value="Unassembled WGS sequence"/>
</dbReference>
<dbReference type="Gene3D" id="3.90.226.10">
    <property type="entry name" value="2-enoyl-CoA Hydratase, Chain A, domain 1"/>
    <property type="match status" value="1"/>
</dbReference>
<dbReference type="AlphaFoldDB" id="A0ABD3ATW9"/>
<dbReference type="PANTHER" id="PTHR43459:SF1">
    <property type="entry name" value="EG:BACN32G11.4 PROTEIN"/>
    <property type="match status" value="1"/>
</dbReference>
<organism evidence="1 2">
    <name type="scientific">Cinchona calisaya</name>
    <dbReference type="NCBI Taxonomy" id="153742"/>
    <lineage>
        <taxon>Eukaryota</taxon>
        <taxon>Viridiplantae</taxon>
        <taxon>Streptophyta</taxon>
        <taxon>Embryophyta</taxon>
        <taxon>Tracheophyta</taxon>
        <taxon>Spermatophyta</taxon>
        <taxon>Magnoliopsida</taxon>
        <taxon>eudicotyledons</taxon>
        <taxon>Gunneridae</taxon>
        <taxon>Pentapetalae</taxon>
        <taxon>asterids</taxon>
        <taxon>lamiids</taxon>
        <taxon>Gentianales</taxon>
        <taxon>Rubiaceae</taxon>
        <taxon>Cinchonoideae</taxon>
        <taxon>Cinchoneae</taxon>
        <taxon>Cinchona</taxon>
    </lineage>
</organism>
<sequence>MNTLRQCNNICKLQKSGHSFILTLNQTSRKDEHLLSPTRIDSIREYLVDVKSQATKGSVLITTAEGESFCRGFDYRYAREQAGGSDEAYKKHLQDMVDRFKDVVKDLISLPMPTIAAINGYATEAGLMLGLSHDYLTIKPDILSLRAGLLAREMSLPGYFSALIRSKVGSPLARRSLVLRDLQFDAKEAAKMGVLDLVHEVGKDTLQVAEGLAEELARKEWNSEVYAEIRKALYPELCKELGLTSTTMVPGLGV</sequence>
<dbReference type="InterPro" id="IPR001753">
    <property type="entry name" value="Enoyl-CoA_hydra/iso"/>
</dbReference>